<reference evidence="3" key="2">
    <citation type="journal article" date="2008" name="Nucleic Acids Res.">
        <title>The rice annotation project database (RAP-DB): 2008 update.</title>
        <authorList>
            <consortium name="The rice annotation project (RAP)"/>
        </authorList>
    </citation>
    <scope>GENOME REANNOTATION</scope>
    <source>
        <strain evidence="3">cv. Nipponbare</strain>
    </source>
</reference>
<feature type="region of interest" description="Disordered" evidence="1">
    <location>
        <begin position="122"/>
        <end position="177"/>
    </location>
</feature>
<reference evidence="3" key="1">
    <citation type="journal article" date="2005" name="Nature">
        <title>The map-based sequence of the rice genome.</title>
        <authorList>
            <consortium name="International rice genome sequencing project (IRGSP)"/>
            <person name="Matsumoto T."/>
            <person name="Wu J."/>
            <person name="Kanamori H."/>
            <person name="Katayose Y."/>
            <person name="Fujisawa M."/>
            <person name="Namiki N."/>
            <person name="Mizuno H."/>
            <person name="Yamamoto K."/>
            <person name="Antonio B.A."/>
            <person name="Baba T."/>
            <person name="Sakata K."/>
            <person name="Nagamura Y."/>
            <person name="Aoki H."/>
            <person name="Arikawa K."/>
            <person name="Arita K."/>
            <person name="Bito T."/>
            <person name="Chiden Y."/>
            <person name="Fujitsuka N."/>
            <person name="Fukunaka R."/>
            <person name="Hamada M."/>
            <person name="Harada C."/>
            <person name="Hayashi A."/>
            <person name="Hijishita S."/>
            <person name="Honda M."/>
            <person name="Hosokawa S."/>
            <person name="Ichikawa Y."/>
            <person name="Idonuma A."/>
            <person name="Iijima M."/>
            <person name="Ikeda M."/>
            <person name="Ikeno M."/>
            <person name="Ito K."/>
            <person name="Ito S."/>
            <person name="Ito T."/>
            <person name="Ito Y."/>
            <person name="Ito Y."/>
            <person name="Iwabuchi A."/>
            <person name="Kamiya K."/>
            <person name="Karasawa W."/>
            <person name="Kurita K."/>
            <person name="Katagiri S."/>
            <person name="Kikuta A."/>
            <person name="Kobayashi H."/>
            <person name="Kobayashi N."/>
            <person name="Machita K."/>
            <person name="Maehara T."/>
            <person name="Masukawa M."/>
            <person name="Mizubayashi T."/>
            <person name="Mukai Y."/>
            <person name="Nagasaki H."/>
            <person name="Nagata Y."/>
            <person name="Naito S."/>
            <person name="Nakashima M."/>
            <person name="Nakama Y."/>
            <person name="Nakamichi Y."/>
            <person name="Nakamura M."/>
            <person name="Meguro A."/>
            <person name="Negishi M."/>
            <person name="Ohta I."/>
            <person name="Ohta T."/>
            <person name="Okamoto M."/>
            <person name="Ono N."/>
            <person name="Saji S."/>
            <person name="Sakaguchi M."/>
            <person name="Sakai K."/>
            <person name="Shibata M."/>
            <person name="Shimokawa T."/>
            <person name="Song J."/>
            <person name="Takazaki Y."/>
            <person name="Terasawa K."/>
            <person name="Tsugane M."/>
            <person name="Tsuji K."/>
            <person name="Ueda S."/>
            <person name="Waki K."/>
            <person name="Yamagata H."/>
            <person name="Yamamoto M."/>
            <person name="Yamamoto S."/>
            <person name="Yamane H."/>
            <person name="Yoshiki S."/>
            <person name="Yoshihara R."/>
            <person name="Yukawa K."/>
            <person name="Zhong H."/>
            <person name="Yano M."/>
            <person name="Yuan Q."/>
            <person name="Ouyang S."/>
            <person name="Liu J."/>
            <person name="Jones K.M."/>
            <person name="Gansberger K."/>
            <person name="Moffat K."/>
            <person name="Hill J."/>
            <person name="Bera J."/>
            <person name="Fadrosh D."/>
            <person name="Jin S."/>
            <person name="Johri S."/>
            <person name="Kim M."/>
            <person name="Overton L."/>
            <person name="Reardon M."/>
            <person name="Tsitrin T."/>
            <person name="Vuong H."/>
            <person name="Weaver B."/>
            <person name="Ciecko A."/>
            <person name="Tallon L."/>
            <person name="Jackson J."/>
            <person name="Pai G."/>
            <person name="Aken S.V."/>
            <person name="Utterback T."/>
            <person name="Reidmuller S."/>
            <person name="Feldblyum T."/>
            <person name="Hsiao J."/>
            <person name="Zismann V."/>
            <person name="Iobst S."/>
            <person name="de Vazeille A.R."/>
            <person name="Buell C.R."/>
            <person name="Ying K."/>
            <person name="Li Y."/>
            <person name="Lu T."/>
            <person name="Huang Y."/>
            <person name="Zhao Q."/>
            <person name="Feng Q."/>
            <person name="Zhang L."/>
            <person name="Zhu J."/>
            <person name="Weng Q."/>
            <person name="Mu J."/>
            <person name="Lu Y."/>
            <person name="Fan D."/>
            <person name="Liu Y."/>
            <person name="Guan J."/>
            <person name="Zhang Y."/>
            <person name="Yu S."/>
            <person name="Liu X."/>
            <person name="Zhang Y."/>
            <person name="Hong G."/>
            <person name="Han B."/>
            <person name="Choisne N."/>
            <person name="Demange N."/>
            <person name="Orjeda G."/>
            <person name="Samain S."/>
            <person name="Cattolico L."/>
            <person name="Pelletier E."/>
            <person name="Couloux A."/>
            <person name="Segurens B."/>
            <person name="Wincker P."/>
            <person name="D'Hont A."/>
            <person name="Scarpelli C."/>
            <person name="Weissenbach J."/>
            <person name="Salanoubat M."/>
            <person name="Quetier F."/>
            <person name="Yu Y."/>
            <person name="Kim H.R."/>
            <person name="Rambo T."/>
            <person name="Currie J."/>
            <person name="Collura K."/>
            <person name="Luo M."/>
            <person name="Yang T."/>
            <person name="Ammiraju J.S.S."/>
            <person name="Engler F."/>
            <person name="Soderlund C."/>
            <person name="Wing R.A."/>
            <person name="Palmer L.E."/>
            <person name="de la Bastide M."/>
            <person name="Spiegel L."/>
            <person name="Nascimento L."/>
            <person name="Zutavern T."/>
            <person name="O'Shaughnessy A."/>
            <person name="Dike S."/>
            <person name="Dedhia N."/>
            <person name="Preston R."/>
            <person name="Balija V."/>
            <person name="McCombie W.R."/>
            <person name="Chow T."/>
            <person name="Chen H."/>
            <person name="Chung M."/>
            <person name="Chen C."/>
            <person name="Shaw J."/>
            <person name="Wu H."/>
            <person name="Hsiao K."/>
            <person name="Chao Y."/>
            <person name="Chu M."/>
            <person name="Cheng C."/>
            <person name="Hour A."/>
            <person name="Lee P."/>
            <person name="Lin S."/>
            <person name="Lin Y."/>
            <person name="Liou J."/>
            <person name="Liu S."/>
            <person name="Hsing Y."/>
            <person name="Raghuvanshi S."/>
            <person name="Mohanty A."/>
            <person name="Bharti A.K."/>
            <person name="Gaur A."/>
            <person name="Gupta V."/>
            <person name="Kumar D."/>
            <person name="Ravi V."/>
            <person name="Vij S."/>
            <person name="Kapur A."/>
            <person name="Khurana P."/>
            <person name="Khurana P."/>
            <person name="Khurana J.P."/>
            <person name="Tyagi A.K."/>
            <person name="Gaikwad K."/>
            <person name="Singh A."/>
            <person name="Dalal V."/>
            <person name="Srivastava S."/>
            <person name="Dixit A."/>
            <person name="Pal A.K."/>
            <person name="Ghazi I.A."/>
            <person name="Yadav M."/>
            <person name="Pandit A."/>
            <person name="Bhargava A."/>
            <person name="Sureshbabu K."/>
            <person name="Batra K."/>
            <person name="Sharma T.R."/>
            <person name="Mohapatra T."/>
            <person name="Singh N.K."/>
            <person name="Messing J."/>
            <person name="Nelson A.B."/>
            <person name="Fuks G."/>
            <person name="Kavchok S."/>
            <person name="Keizer G."/>
            <person name="Linton E."/>
            <person name="Llaca V."/>
            <person name="Song R."/>
            <person name="Tanyolac B."/>
            <person name="Young S."/>
            <person name="Ho-Il K."/>
            <person name="Hahn J.H."/>
            <person name="Sangsakoo G."/>
            <person name="Vanavichit A."/>
            <person name="de Mattos Luiz.A.T."/>
            <person name="Zimmer P.D."/>
            <person name="Malone G."/>
            <person name="Dellagostin O."/>
            <person name="de Oliveira A.C."/>
            <person name="Bevan M."/>
            <person name="Bancroft I."/>
            <person name="Minx P."/>
            <person name="Cordum H."/>
            <person name="Wilson R."/>
            <person name="Cheng Z."/>
            <person name="Jin W."/>
            <person name="Jiang J."/>
            <person name="Leong S.A."/>
            <person name="Iwama H."/>
            <person name="Gojobori T."/>
            <person name="Itoh T."/>
            <person name="Niimura Y."/>
            <person name="Fujii Y."/>
            <person name="Habara T."/>
            <person name="Sakai H."/>
            <person name="Sato Y."/>
            <person name="Wilson G."/>
            <person name="Kumar K."/>
            <person name="McCouch S."/>
            <person name="Juretic N."/>
            <person name="Hoen D."/>
            <person name="Wright S."/>
            <person name="Bruskiewich R."/>
            <person name="Bureau T."/>
            <person name="Miyao A."/>
            <person name="Hirochika H."/>
            <person name="Nishikawa T."/>
            <person name="Kadowaki K."/>
            <person name="Sugiura M."/>
            <person name="Burr B."/>
            <person name="Sasaki T."/>
        </authorList>
    </citation>
    <scope>NUCLEOTIDE SEQUENCE [LARGE SCALE GENOMIC DNA]</scope>
    <source>
        <strain evidence="3">cv. Nipponbare</strain>
    </source>
</reference>
<accession>Q6Z740</accession>
<dbReference type="AlphaFoldDB" id="Q6Z740"/>
<evidence type="ECO:0000313" key="2">
    <source>
        <dbReference type="EMBL" id="BAD15905.1"/>
    </source>
</evidence>
<proteinExistence type="predicted"/>
<feature type="region of interest" description="Disordered" evidence="1">
    <location>
        <begin position="33"/>
        <end position="68"/>
    </location>
</feature>
<evidence type="ECO:0000256" key="1">
    <source>
        <dbReference type="SAM" id="MobiDB-lite"/>
    </source>
</evidence>
<evidence type="ECO:0000313" key="3">
    <source>
        <dbReference type="Proteomes" id="UP000000763"/>
    </source>
</evidence>
<name>Q6Z740_ORYSJ</name>
<dbReference type="Proteomes" id="UP000000763">
    <property type="component" value="Chromosome 2"/>
</dbReference>
<gene>
    <name evidence="2" type="primary">P0487D09.28</name>
</gene>
<organism evidence="2 3">
    <name type="scientific">Oryza sativa subsp. japonica</name>
    <name type="common">Rice</name>
    <dbReference type="NCBI Taxonomy" id="39947"/>
    <lineage>
        <taxon>Eukaryota</taxon>
        <taxon>Viridiplantae</taxon>
        <taxon>Streptophyta</taxon>
        <taxon>Embryophyta</taxon>
        <taxon>Tracheophyta</taxon>
        <taxon>Spermatophyta</taxon>
        <taxon>Magnoliopsida</taxon>
        <taxon>Liliopsida</taxon>
        <taxon>Poales</taxon>
        <taxon>Poaceae</taxon>
        <taxon>BOP clade</taxon>
        <taxon>Oryzoideae</taxon>
        <taxon>Oryzeae</taxon>
        <taxon>Oryzinae</taxon>
        <taxon>Oryza</taxon>
        <taxon>Oryza sativa</taxon>
    </lineage>
</organism>
<protein>
    <submittedName>
        <fullName evidence="2">Uncharacterized protein</fullName>
    </submittedName>
</protein>
<feature type="compositionally biased region" description="Gly residues" evidence="1">
    <location>
        <begin position="36"/>
        <end position="45"/>
    </location>
</feature>
<dbReference type="EMBL" id="AP004880">
    <property type="protein sequence ID" value="BAD15905.1"/>
    <property type="molecule type" value="Genomic_DNA"/>
</dbReference>
<sequence>MAHKDRFAVCPGRTYRFIRAVEDACEVAFPLQSKQSGGGRRAVGGGRKDGGQRGGGWWAEGRRSVGGAEGSQVEVERWRLANCHYSSALPPAAEVDMADSEPRRAPAPPPPSLRVLAVGLSASSPSPHASKRAIGGVGDKGGAMDEAVCHRLPRSPPPPPHLAEASVARTASARERSLWEEEEERFLERGKEDCSVGC</sequence>